<dbReference type="EMBL" id="KN846956">
    <property type="protein sequence ID" value="KIW73944.1"/>
    <property type="molecule type" value="Genomic_DNA"/>
</dbReference>
<evidence type="ECO:0000256" key="1">
    <source>
        <dbReference type="SAM" id="MobiDB-lite"/>
    </source>
</evidence>
<dbReference type="PANTHER" id="PTHR12905:SF16">
    <property type="entry name" value="SER_THR PROTEIN PHOSPHATASE FAMILY PROTEIN (AFU_ORTHOLOGUE AFUA_1G06000)"/>
    <property type="match status" value="1"/>
</dbReference>
<feature type="domain" description="Calcineurin-like phosphoesterase" evidence="2">
    <location>
        <begin position="7"/>
        <end position="203"/>
    </location>
</feature>
<protein>
    <recommendedName>
        <fullName evidence="2">Calcineurin-like phosphoesterase domain-containing protein</fullName>
    </recommendedName>
</protein>
<dbReference type="InterPro" id="IPR029052">
    <property type="entry name" value="Metallo-depent_PP-like"/>
</dbReference>
<feature type="compositionally biased region" description="Pro residues" evidence="1">
    <location>
        <begin position="321"/>
        <end position="330"/>
    </location>
</feature>
<proteinExistence type="predicted"/>
<feature type="compositionally biased region" description="Acidic residues" evidence="1">
    <location>
        <begin position="296"/>
        <end position="305"/>
    </location>
</feature>
<dbReference type="Proteomes" id="UP000054266">
    <property type="component" value="Unassembled WGS sequence"/>
</dbReference>
<evidence type="ECO:0000259" key="2">
    <source>
        <dbReference type="Pfam" id="PF00149"/>
    </source>
</evidence>
<dbReference type="AlphaFoldDB" id="A0A0D2GNI4"/>
<evidence type="ECO:0000313" key="3">
    <source>
        <dbReference type="EMBL" id="KIW73944.1"/>
    </source>
</evidence>
<reference evidence="3 4" key="1">
    <citation type="submission" date="2015-01" db="EMBL/GenBank/DDBJ databases">
        <title>The Genome Sequence of Capronia semiimmersa CBS27337.</title>
        <authorList>
            <consortium name="The Broad Institute Genomics Platform"/>
            <person name="Cuomo C."/>
            <person name="de Hoog S."/>
            <person name="Gorbushina A."/>
            <person name="Stielow B."/>
            <person name="Teixiera M."/>
            <person name="Abouelleil A."/>
            <person name="Chapman S.B."/>
            <person name="Priest M."/>
            <person name="Young S.K."/>
            <person name="Wortman J."/>
            <person name="Nusbaum C."/>
            <person name="Birren B."/>
        </authorList>
    </citation>
    <scope>NUCLEOTIDE SEQUENCE [LARGE SCALE GENOMIC DNA]</scope>
    <source>
        <strain evidence="3 4">CBS 27337</strain>
    </source>
</reference>
<gene>
    <name evidence="3" type="ORF">PV04_02020</name>
</gene>
<dbReference type="CDD" id="cd07379">
    <property type="entry name" value="MPP_239FB"/>
    <property type="match status" value="1"/>
</dbReference>
<dbReference type="GO" id="GO:0016787">
    <property type="term" value="F:hydrolase activity"/>
    <property type="evidence" value="ECO:0007669"/>
    <property type="project" value="InterPro"/>
</dbReference>
<dbReference type="SUPFAM" id="SSF56300">
    <property type="entry name" value="Metallo-dependent phosphatases"/>
    <property type="match status" value="1"/>
</dbReference>
<feature type="region of interest" description="Disordered" evidence="1">
    <location>
        <begin position="280"/>
        <end position="375"/>
    </location>
</feature>
<dbReference type="Pfam" id="PF00149">
    <property type="entry name" value="Metallophos"/>
    <property type="match status" value="1"/>
</dbReference>
<dbReference type="InterPro" id="IPR004843">
    <property type="entry name" value="Calcineurin-like_PHP"/>
</dbReference>
<dbReference type="HOGENOM" id="CLU_041441_0_0_1"/>
<feature type="compositionally biased region" description="Basic and acidic residues" evidence="1">
    <location>
        <begin position="331"/>
        <end position="347"/>
    </location>
</feature>
<sequence>MTTRRTRIVCISDTHNQTPKLPSGDILIHAGDLSNQGTFSELQKTVEWIKQSKFQLKIIVCGNHDITCDEGFYQQYGGYFHNKRIEDTRRCKDLFKSDPSIVYLNHEARQVTIKHEDGQQSKLKVFGSPYSPAHGFWAFGYSTESASQLWDQIPLDSDIVVTHTPAKYHRDECGKRGTAGCEILRQTLWRVRPRLFVCGHIHEAHGVEIVNWDLSCLNVRFKQRSVRKCADPEPSSKKQFKVDLSSRAKSLALKNDGSIGDLVPPTKVCKLRGAEVDGPADWAVTGQHGYGATDDGPSDAADEQEYTASAQDGDTALLPDIPCPPTPPFPDFEKAERPAPYKADASRSSHLGTRGQGGPASNPRSDQEALSGREGREETCIVNAAFMASNFPHKSGKRFHKPIVIDLDLPVMDGKEDYLITEQGNT</sequence>
<accession>A0A0D2GNI4</accession>
<dbReference type="InterPro" id="IPR051693">
    <property type="entry name" value="UPF0046_metallophosphoest"/>
</dbReference>
<dbReference type="PANTHER" id="PTHR12905">
    <property type="entry name" value="METALLOPHOSPHOESTERASE"/>
    <property type="match status" value="1"/>
</dbReference>
<keyword evidence="4" id="KW-1185">Reference proteome</keyword>
<feature type="compositionally biased region" description="Basic and acidic residues" evidence="1">
    <location>
        <begin position="365"/>
        <end position="375"/>
    </location>
</feature>
<name>A0A0D2GNI4_9EURO</name>
<organism evidence="3 4">
    <name type="scientific">Phialophora macrospora</name>
    <dbReference type="NCBI Taxonomy" id="1851006"/>
    <lineage>
        <taxon>Eukaryota</taxon>
        <taxon>Fungi</taxon>
        <taxon>Dikarya</taxon>
        <taxon>Ascomycota</taxon>
        <taxon>Pezizomycotina</taxon>
        <taxon>Eurotiomycetes</taxon>
        <taxon>Chaetothyriomycetidae</taxon>
        <taxon>Chaetothyriales</taxon>
        <taxon>Herpotrichiellaceae</taxon>
        <taxon>Phialophora</taxon>
    </lineage>
</organism>
<evidence type="ECO:0000313" key="4">
    <source>
        <dbReference type="Proteomes" id="UP000054266"/>
    </source>
</evidence>
<dbReference type="Gene3D" id="3.60.21.10">
    <property type="match status" value="1"/>
</dbReference>